<dbReference type="AlphaFoldDB" id="B6YUR0"/>
<reference evidence="5 6" key="1">
    <citation type="journal article" date="2008" name="J. Bacteriol.">
        <title>The complete genome sequence of Thermococcus onnurineus NA1 reveals a mixed heterotrophic and carboxydotrophic metabolism.</title>
        <authorList>
            <person name="Lee H.S."/>
            <person name="Kang S.G."/>
            <person name="Bae S.S."/>
            <person name="Lim J.K."/>
            <person name="Cho Y."/>
            <person name="Kim Y.J."/>
            <person name="Jeon J.H."/>
            <person name="Cha S.S."/>
            <person name="Kwon K.K."/>
            <person name="Kim H.T."/>
            <person name="Park C.J."/>
            <person name="Lee H.W."/>
            <person name="Kim S.I."/>
            <person name="Chun J."/>
            <person name="Colwell R.R."/>
            <person name="Kim S.J."/>
            <person name="Lee J.H."/>
        </authorList>
    </citation>
    <scope>NUCLEOTIDE SEQUENCE [LARGE SCALE GENOMIC DNA]</scope>
    <source>
        <strain evidence="5 6">NA1</strain>
    </source>
</reference>
<dbReference type="Pfam" id="PF00677">
    <property type="entry name" value="Lum_binding"/>
    <property type="match status" value="2"/>
</dbReference>
<dbReference type="Proteomes" id="UP000002727">
    <property type="component" value="Chromosome"/>
</dbReference>
<evidence type="ECO:0000256" key="1">
    <source>
        <dbReference type="ARBA" id="ARBA00022737"/>
    </source>
</evidence>
<feature type="domain" description="Lumazine-binding" evidence="4">
    <location>
        <begin position="86"/>
        <end position="181"/>
    </location>
</feature>
<dbReference type="KEGG" id="ton:TON_0609"/>
<dbReference type="PATRIC" id="fig|523850.10.peg.610"/>
<dbReference type="NCBIfam" id="NF006767">
    <property type="entry name" value="PRK09289.1"/>
    <property type="match status" value="1"/>
</dbReference>
<dbReference type="GO" id="GO:0009231">
    <property type="term" value="P:riboflavin biosynthetic process"/>
    <property type="evidence" value="ECO:0007669"/>
    <property type="project" value="TreeGrafter"/>
</dbReference>
<evidence type="ECO:0000256" key="3">
    <source>
        <dbReference type="PROSITE-ProRule" id="PRU00524"/>
    </source>
</evidence>
<dbReference type="PANTHER" id="PTHR21098:SF0">
    <property type="entry name" value="RIBOFLAVIN SYNTHASE"/>
    <property type="match status" value="1"/>
</dbReference>
<protein>
    <recommendedName>
        <fullName evidence="2">Riboflavin synthase</fullName>
        <ecNumber evidence="2">2.5.1.9</ecNumber>
    </recommendedName>
</protein>
<name>B6YUR0_THEON</name>
<evidence type="ECO:0000313" key="5">
    <source>
        <dbReference type="EMBL" id="ACJ16096.1"/>
    </source>
</evidence>
<accession>B6YUR0</accession>
<proteinExistence type="predicted"/>
<dbReference type="OrthoDB" id="10084at2157"/>
<feature type="domain" description="Lumazine-binding" evidence="4">
    <location>
        <begin position="1"/>
        <end position="85"/>
    </location>
</feature>
<dbReference type="PIRSF" id="PIRSF000498">
    <property type="entry name" value="Riboflavin_syn_A"/>
    <property type="match status" value="1"/>
</dbReference>
<dbReference type="STRING" id="523850.TON_0609"/>
<dbReference type="GeneID" id="7016907"/>
<dbReference type="NCBIfam" id="TIGR00187">
    <property type="entry name" value="ribE"/>
    <property type="match status" value="1"/>
</dbReference>
<dbReference type="EMBL" id="CP000855">
    <property type="protein sequence ID" value="ACJ16096.1"/>
    <property type="molecule type" value="Genomic_DNA"/>
</dbReference>
<dbReference type="InterPro" id="IPR001783">
    <property type="entry name" value="Lumazine-bd"/>
</dbReference>
<dbReference type="InterPro" id="IPR023366">
    <property type="entry name" value="ATP_synth_asu-like_sf"/>
</dbReference>
<dbReference type="InterPro" id="IPR017938">
    <property type="entry name" value="Riboflavin_synthase-like_b-brl"/>
</dbReference>
<dbReference type="RefSeq" id="WP_012571568.1">
    <property type="nucleotide sequence ID" value="NC_011529.1"/>
</dbReference>
<keyword evidence="6" id="KW-1185">Reference proteome</keyword>
<dbReference type="Gene3D" id="2.40.30.20">
    <property type="match status" value="2"/>
</dbReference>
<dbReference type="InterPro" id="IPR026017">
    <property type="entry name" value="Lumazine-bd_dom"/>
</dbReference>
<feature type="repeat" description="Lumazine-binding" evidence="3">
    <location>
        <begin position="1"/>
        <end position="85"/>
    </location>
</feature>
<dbReference type="EC" id="2.5.1.9" evidence="2"/>
<gene>
    <name evidence="5" type="ordered locus">TON_0609</name>
</gene>
<dbReference type="SUPFAM" id="SSF63380">
    <property type="entry name" value="Riboflavin synthase domain-like"/>
    <property type="match status" value="2"/>
</dbReference>
<dbReference type="HOGENOM" id="CLU_034388_2_2_2"/>
<keyword evidence="1" id="KW-0677">Repeat</keyword>
<dbReference type="GO" id="GO:0004746">
    <property type="term" value="F:riboflavin synthase activity"/>
    <property type="evidence" value="ECO:0007669"/>
    <property type="project" value="UniProtKB-UniRule"/>
</dbReference>
<sequence length="185" mass="20476">MFSGIIEAIGKARYSAGRLHVEVPFKVTPGASVAVNGACLTVISFDGRIATFDVGEETRKRTNLTRAKFVNLERAMKVGERLNGHIVTGHVDGTLRFLASRKSKNTAWMAFEMPPERWGVAEKGSIAINGVSLTVAKVEPTRFWVQVIPYTLKKTNLGSLRPGDEVNYEIDVLARYVRRIQEVKG</sequence>
<dbReference type="CDD" id="cd00402">
    <property type="entry name" value="Riboflavin_synthase_like"/>
    <property type="match status" value="1"/>
</dbReference>
<evidence type="ECO:0000313" key="6">
    <source>
        <dbReference type="Proteomes" id="UP000002727"/>
    </source>
</evidence>
<evidence type="ECO:0000259" key="4">
    <source>
        <dbReference type="PROSITE" id="PS51177"/>
    </source>
</evidence>
<organism evidence="5 6">
    <name type="scientific">Thermococcus onnurineus (strain NA1)</name>
    <dbReference type="NCBI Taxonomy" id="523850"/>
    <lineage>
        <taxon>Archaea</taxon>
        <taxon>Methanobacteriati</taxon>
        <taxon>Methanobacteriota</taxon>
        <taxon>Thermococci</taxon>
        <taxon>Thermococcales</taxon>
        <taxon>Thermococcaceae</taxon>
        <taxon>Thermococcus</taxon>
    </lineage>
</organism>
<dbReference type="eggNOG" id="arCOG04713">
    <property type="taxonomic scope" value="Archaea"/>
</dbReference>
<dbReference type="PANTHER" id="PTHR21098">
    <property type="entry name" value="RIBOFLAVIN SYNTHASE ALPHA CHAIN"/>
    <property type="match status" value="1"/>
</dbReference>
<evidence type="ECO:0000256" key="2">
    <source>
        <dbReference type="NCBIfam" id="TIGR00187"/>
    </source>
</evidence>
<dbReference type="PROSITE" id="PS51177">
    <property type="entry name" value="LUMAZINE_BIND"/>
    <property type="match status" value="2"/>
</dbReference>
<feature type="repeat" description="Lumazine-binding" evidence="3">
    <location>
        <begin position="86"/>
        <end position="181"/>
    </location>
</feature>